<feature type="non-terminal residue" evidence="2">
    <location>
        <position position="1"/>
    </location>
</feature>
<accession>A0AAW2ZP93</accession>
<keyword evidence="1" id="KW-0175">Coiled coil</keyword>
<keyword evidence="3" id="KW-1185">Reference proteome</keyword>
<name>A0AAW2ZP93_9EUKA</name>
<feature type="coiled-coil region" evidence="1">
    <location>
        <begin position="139"/>
        <end position="166"/>
    </location>
</feature>
<sequence>KRHKKENKQIKDLVDQETIILQNQRTPGHETYDEIDKKFNNTLLMSVVLKQPSNDYGCSIQKEHLSKNQAYISLHIDNIDALVGKDIKNIIVAIQKQRNIRPGGGKNPKPPKIRFECLRTNESKSHTKSTQRVIVVGGGANETSDIEALQKKNELLQKQLDLQKQSSNKSIRISNGKVVKDFLAPSKLTLNELRKSERYGPARTRGMDDTKIVAKVDNKICELDALVGGLNDDATICFEEIIETEEW</sequence>
<reference evidence="2 3" key="1">
    <citation type="submission" date="2024-03" db="EMBL/GenBank/DDBJ databases">
        <title>The Acrasis kona genome and developmental transcriptomes reveal deep origins of eukaryotic multicellular pathways.</title>
        <authorList>
            <person name="Sheikh S."/>
            <person name="Fu C.-J."/>
            <person name="Brown M.W."/>
            <person name="Baldauf S.L."/>
        </authorList>
    </citation>
    <scope>NUCLEOTIDE SEQUENCE [LARGE SCALE GENOMIC DNA]</scope>
    <source>
        <strain evidence="2 3">ATCC MYA-3509</strain>
    </source>
</reference>
<comment type="caution">
    <text evidence="2">The sequence shown here is derived from an EMBL/GenBank/DDBJ whole genome shotgun (WGS) entry which is preliminary data.</text>
</comment>
<gene>
    <name evidence="2" type="ORF">AKO1_002811</name>
</gene>
<organism evidence="2 3">
    <name type="scientific">Acrasis kona</name>
    <dbReference type="NCBI Taxonomy" id="1008807"/>
    <lineage>
        <taxon>Eukaryota</taxon>
        <taxon>Discoba</taxon>
        <taxon>Heterolobosea</taxon>
        <taxon>Tetramitia</taxon>
        <taxon>Eutetramitia</taxon>
        <taxon>Acrasidae</taxon>
        <taxon>Acrasis</taxon>
    </lineage>
</organism>
<protein>
    <submittedName>
        <fullName evidence="2">Uncharacterized protein</fullName>
    </submittedName>
</protein>
<evidence type="ECO:0000256" key="1">
    <source>
        <dbReference type="SAM" id="Coils"/>
    </source>
</evidence>
<dbReference type="AlphaFoldDB" id="A0AAW2ZP93"/>
<dbReference type="Proteomes" id="UP001431209">
    <property type="component" value="Unassembled WGS sequence"/>
</dbReference>
<evidence type="ECO:0000313" key="2">
    <source>
        <dbReference type="EMBL" id="KAL0490506.1"/>
    </source>
</evidence>
<evidence type="ECO:0000313" key="3">
    <source>
        <dbReference type="Proteomes" id="UP001431209"/>
    </source>
</evidence>
<proteinExistence type="predicted"/>
<dbReference type="EMBL" id="JAOPGA020001689">
    <property type="protein sequence ID" value="KAL0490506.1"/>
    <property type="molecule type" value="Genomic_DNA"/>
</dbReference>